<keyword evidence="2" id="KW-0472">Membrane</keyword>
<feature type="region of interest" description="Disordered" evidence="1">
    <location>
        <begin position="47"/>
        <end position="73"/>
    </location>
</feature>
<evidence type="ECO:0000256" key="2">
    <source>
        <dbReference type="SAM" id="Phobius"/>
    </source>
</evidence>
<keyword evidence="4" id="KW-1185">Reference proteome</keyword>
<dbReference type="Proteomes" id="UP000031838">
    <property type="component" value="Chromosome 2"/>
</dbReference>
<dbReference type="KEGG" id="bgp:BGL_2c02990"/>
<organism evidence="3 4">
    <name type="scientific">Burkholderia plantarii</name>
    <dbReference type="NCBI Taxonomy" id="41899"/>
    <lineage>
        <taxon>Bacteria</taxon>
        <taxon>Pseudomonadati</taxon>
        <taxon>Pseudomonadota</taxon>
        <taxon>Betaproteobacteria</taxon>
        <taxon>Burkholderiales</taxon>
        <taxon>Burkholderiaceae</taxon>
        <taxon>Burkholderia</taxon>
    </lineage>
</organism>
<dbReference type="EMBL" id="CP002581">
    <property type="protein sequence ID" value="AJK48395.1"/>
    <property type="molecule type" value="Genomic_DNA"/>
</dbReference>
<protein>
    <recommendedName>
        <fullName evidence="5">SHOCT domain-containing protein</fullName>
    </recommendedName>
</protein>
<sequence>MSLREQQANDALRGLDEMHRSGRLDRDAYRRRRRALLEALGDTSGVTERDTVRRGLHGAGTERRRDGDGMDGMQAARAVRDDVGDGGARLMTCLCVLLGMAAGAAAVCWFMMMS</sequence>
<reference evidence="3 4" key="2">
    <citation type="journal article" date="2016" name="Appl. Microbiol. Biotechnol.">
        <title>Mutations improving production and secretion of extracellular lipase by Burkholderia glumae PG1.</title>
        <authorList>
            <person name="Knapp A."/>
            <person name="Voget S."/>
            <person name="Gao R."/>
            <person name="Zaburannyi N."/>
            <person name="Krysciak D."/>
            <person name="Breuer M."/>
            <person name="Hauer B."/>
            <person name="Streit W.R."/>
            <person name="Muller R."/>
            <person name="Daniel R."/>
            <person name="Jaeger K.E."/>
        </authorList>
    </citation>
    <scope>NUCLEOTIDE SEQUENCE [LARGE SCALE GENOMIC DNA]</scope>
    <source>
        <strain evidence="3 4">PG1</strain>
    </source>
</reference>
<evidence type="ECO:0008006" key="5">
    <source>
        <dbReference type="Google" id="ProtNLM"/>
    </source>
</evidence>
<keyword evidence="2" id="KW-1133">Transmembrane helix</keyword>
<proteinExistence type="predicted"/>
<dbReference type="HOGENOM" id="CLU_2116367_0_0_4"/>
<evidence type="ECO:0000256" key="1">
    <source>
        <dbReference type="SAM" id="MobiDB-lite"/>
    </source>
</evidence>
<evidence type="ECO:0000313" key="4">
    <source>
        <dbReference type="Proteomes" id="UP000031838"/>
    </source>
</evidence>
<feature type="transmembrane region" description="Helical" evidence="2">
    <location>
        <begin position="90"/>
        <end position="112"/>
    </location>
</feature>
<keyword evidence="2" id="KW-0812">Transmembrane</keyword>
<reference evidence="4" key="1">
    <citation type="submission" date="2011-03" db="EMBL/GenBank/DDBJ databases">
        <authorList>
            <person name="Voget S."/>
            <person name="Streit W.R."/>
            <person name="Jaeger K.E."/>
            <person name="Daniel R."/>
        </authorList>
    </citation>
    <scope>NUCLEOTIDE SEQUENCE [LARGE SCALE GENOMIC DNA]</scope>
    <source>
        <strain evidence="4">PG1</strain>
    </source>
</reference>
<name>A0A0B6S528_BURPL</name>
<dbReference type="AlphaFoldDB" id="A0A0B6S528"/>
<accession>A0A0B6S528</accession>
<evidence type="ECO:0000313" key="3">
    <source>
        <dbReference type="EMBL" id="AJK48395.1"/>
    </source>
</evidence>
<gene>
    <name evidence="3" type="ORF">BGL_2c02990</name>
</gene>